<keyword evidence="4" id="KW-1185">Reference proteome</keyword>
<feature type="transmembrane region" description="Helical" evidence="2">
    <location>
        <begin position="41"/>
        <end position="58"/>
    </location>
</feature>
<accession>A0A543ASC9</accession>
<name>A0A543ASC9_9ACTN</name>
<reference evidence="3 4" key="1">
    <citation type="submission" date="2019-06" db="EMBL/GenBank/DDBJ databases">
        <title>Sequencing the genomes of 1000 actinobacteria strains.</title>
        <authorList>
            <person name="Klenk H.-P."/>
        </authorList>
    </citation>
    <scope>NUCLEOTIDE SEQUENCE [LARGE SCALE GENOMIC DNA]</scope>
    <source>
        <strain evidence="3 4">DSM 45928</strain>
    </source>
</reference>
<evidence type="ECO:0000256" key="1">
    <source>
        <dbReference type="SAM" id="MobiDB-lite"/>
    </source>
</evidence>
<keyword evidence="2" id="KW-0812">Transmembrane</keyword>
<evidence type="ECO:0000256" key="2">
    <source>
        <dbReference type="SAM" id="Phobius"/>
    </source>
</evidence>
<proteinExistence type="predicted"/>
<dbReference type="EMBL" id="VFOW01000001">
    <property type="protein sequence ID" value="TQL75482.1"/>
    <property type="molecule type" value="Genomic_DNA"/>
</dbReference>
<protein>
    <submittedName>
        <fullName evidence="3">DUF3040 family protein</fullName>
    </submittedName>
</protein>
<keyword evidence="2" id="KW-0472">Membrane</keyword>
<dbReference type="InParanoid" id="A0A543ASC9"/>
<dbReference type="Pfam" id="PF11239">
    <property type="entry name" value="DUF3040"/>
    <property type="match status" value="1"/>
</dbReference>
<keyword evidence="2" id="KW-1133">Transmembrane helix</keyword>
<evidence type="ECO:0000313" key="3">
    <source>
        <dbReference type="EMBL" id="TQL75482.1"/>
    </source>
</evidence>
<organism evidence="3 4">
    <name type="scientific">Stackebrandtia endophytica</name>
    <dbReference type="NCBI Taxonomy" id="1496996"/>
    <lineage>
        <taxon>Bacteria</taxon>
        <taxon>Bacillati</taxon>
        <taxon>Actinomycetota</taxon>
        <taxon>Actinomycetes</taxon>
        <taxon>Glycomycetales</taxon>
        <taxon>Glycomycetaceae</taxon>
        <taxon>Stackebrandtia</taxon>
    </lineage>
</organism>
<dbReference type="OrthoDB" id="5244024at2"/>
<gene>
    <name evidence="3" type="ORF">FB566_0987</name>
</gene>
<feature type="region of interest" description="Disordered" evidence="1">
    <location>
        <begin position="89"/>
        <end position="135"/>
    </location>
</feature>
<dbReference type="InterPro" id="IPR021401">
    <property type="entry name" value="DUF3040"/>
</dbReference>
<comment type="caution">
    <text evidence="3">The sequence shown here is derived from an EMBL/GenBank/DDBJ whole genome shotgun (WGS) entry which is preliminary data.</text>
</comment>
<evidence type="ECO:0000313" key="4">
    <source>
        <dbReference type="Proteomes" id="UP000317043"/>
    </source>
</evidence>
<sequence>MPLSEHEQRVFDEIEQSLADDPKFASAVRSHDPRHRGRRRMVVAGLIVFAGIAMLVIGLMTQRWLSFAGAVVMFAGMGFALQTQRKASAGELSAVGGKATRRTGKPGRRPSAGRSGGLGDRLEERWRRRRGNGWQ</sequence>
<feature type="transmembrane region" description="Helical" evidence="2">
    <location>
        <begin position="64"/>
        <end position="81"/>
    </location>
</feature>
<dbReference type="Proteomes" id="UP000317043">
    <property type="component" value="Unassembled WGS sequence"/>
</dbReference>
<feature type="compositionally biased region" description="Basic residues" evidence="1">
    <location>
        <begin position="99"/>
        <end position="108"/>
    </location>
</feature>
<dbReference type="AlphaFoldDB" id="A0A543ASC9"/>
<dbReference type="RefSeq" id="WP_142035414.1">
    <property type="nucleotide sequence ID" value="NZ_JBHTGS010000001.1"/>
</dbReference>